<reference evidence="2" key="1">
    <citation type="submission" date="2023-07" db="EMBL/GenBank/DDBJ databases">
        <title>draft genome sequence of fig (Ficus carica).</title>
        <authorList>
            <person name="Takahashi T."/>
            <person name="Nishimura K."/>
        </authorList>
    </citation>
    <scope>NUCLEOTIDE SEQUENCE</scope>
</reference>
<accession>A0AA88DG02</accession>
<evidence type="ECO:0000313" key="3">
    <source>
        <dbReference type="Proteomes" id="UP001187192"/>
    </source>
</evidence>
<feature type="region of interest" description="Disordered" evidence="1">
    <location>
        <begin position="1"/>
        <end position="110"/>
    </location>
</feature>
<dbReference type="Gramene" id="FCD_00023106-RA">
    <property type="protein sequence ID" value="FCD_00023106-RA:cds"/>
    <property type="gene ID" value="FCD_00023106"/>
</dbReference>
<proteinExistence type="predicted"/>
<dbReference type="EMBL" id="BTGU01000048">
    <property type="protein sequence ID" value="GMN53922.1"/>
    <property type="molecule type" value="Genomic_DNA"/>
</dbReference>
<feature type="compositionally biased region" description="Basic residues" evidence="1">
    <location>
        <begin position="31"/>
        <end position="43"/>
    </location>
</feature>
<name>A0AA88DG02_FICCA</name>
<comment type="caution">
    <text evidence="2">The sequence shown here is derived from an EMBL/GenBank/DDBJ whole genome shotgun (WGS) entry which is preliminary data.</text>
</comment>
<evidence type="ECO:0000256" key="1">
    <source>
        <dbReference type="SAM" id="MobiDB-lite"/>
    </source>
</evidence>
<organism evidence="2 3">
    <name type="scientific">Ficus carica</name>
    <name type="common">Common fig</name>
    <dbReference type="NCBI Taxonomy" id="3494"/>
    <lineage>
        <taxon>Eukaryota</taxon>
        <taxon>Viridiplantae</taxon>
        <taxon>Streptophyta</taxon>
        <taxon>Embryophyta</taxon>
        <taxon>Tracheophyta</taxon>
        <taxon>Spermatophyta</taxon>
        <taxon>Magnoliopsida</taxon>
        <taxon>eudicotyledons</taxon>
        <taxon>Gunneridae</taxon>
        <taxon>Pentapetalae</taxon>
        <taxon>rosids</taxon>
        <taxon>fabids</taxon>
        <taxon>Rosales</taxon>
        <taxon>Moraceae</taxon>
        <taxon>Ficeae</taxon>
        <taxon>Ficus</taxon>
    </lineage>
</organism>
<keyword evidence="3" id="KW-1185">Reference proteome</keyword>
<feature type="compositionally biased region" description="Pro residues" evidence="1">
    <location>
        <begin position="48"/>
        <end position="57"/>
    </location>
</feature>
<feature type="compositionally biased region" description="Pro residues" evidence="1">
    <location>
        <begin position="1"/>
        <end position="14"/>
    </location>
</feature>
<gene>
    <name evidence="2" type="ORF">TIFTF001_023066</name>
</gene>
<protein>
    <submittedName>
        <fullName evidence="2">Uncharacterized protein</fullName>
    </submittedName>
</protein>
<sequence>MPSPASSPIAPAPPQHAGHRAHTRAVTGARRPLRTHSHHHRPTRPTALFPPPPPPRPSTVAIAPVTGQHAQLPLYPPQHPSHRAPTGVVTSGEEEREREKKECVAVKKTE</sequence>
<evidence type="ECO:0000313" key="2">
    <source>
        <dbReference type="EMBL" id="GMN53922.1"/>
    </source>
</evidence>
<feature type="compositionally biased region" description="Basic and acidic residues" evidence="1">
    <location>
        <begin position="93"/>
        <end position="110"/>
    </location>
</feature>
<dbReference type="AlphaFoldDB" id="A0AA88DG02"/>
<dbReference type="Proteomes" id="UP001187192">
    <property type="component" value="Unassembled WGS sequence"/>
</dbReference>